<dbReference type="EMBL" id="AP023361">
    <property type="protein sequence ID" value="BCJ91477.1"/>
    <property type="molecule type" value="Genomic_DNA"/>
</dbReference>
<evidence type="ECO:0000256" key="1">
    <source>
        <dbReference type="SAM" id="SignalP"/>
    </source>
</evidence>
<proteinExistence type="predicted"/>
<feature type="chain" id="PRO_5027730085" description="DUF3617 family protein" evidence="1">
    <location>
        <begin position="25"/>
        <end position="169"/>
    </location>
</feature>
<dbReference type="RefSeq" id="WP_222875122.1">
    <property type="nucleotide sequence ID" value="NZ_AP023361.1"/>
</dbReference>
<protein>
    <recommendedName>
        <fullName evidence="4">DUF3617 family protein</fullName>
    </recommendedName>
</protein>
<name>A0A6S6QU66_9HYPH</name>
<evidence type="ECO:0000313" key="3">
    <source>
        <dbReference type="Proteomes" id="UP000515317"/>
    </source>
</evidence>
<evidence type="ECO:0008006" key="4">
    <source>
        <dbReference type="Google" id="ProtNLM"/>
    </source>
</evidence>
<accession>A0A6S6QU66</accession>
<keyword evidence="1" id="KW-0732">Signal</keyword>
<dbReference type="Proteomes" id="UP000515317">
    <property type="component" value="Chromosome"/>
</dbReference>
<reference evidence="2 3" key="1">
    <citation type="submission" date="2020-08" db="EMBL/GenBank/DDBJ databases">
        <title>Genome sequence of Rhizobiales bacterium strain IZ6.</title>
        <authorList>
            <person name="Nakai R."/>
            <person name="Naganuma T."/>
        </authorList>
    </citation>
    <scope>NUCLEOTIDE SEQUENCE [LARGE SCALE GENOMIC DNA]</scope>
    <source>
        <strain evidence="2 3">IZ6</strain>
    </source>
</reference>
<feature type="signal peptide" evidence="1">
    <location>
        <begin position="1"/>
        <end position="24"/>
    </location>
</feature>
<dbReference type="KEGG" id="tso:IZ6_22120"/>
<keyword evidence="3" id="KW-1185">Reference proteome</keyword>
<organism evidence="2 3">
    <name type="scientific">Terrihabitans soli</name>
    <dbReference type="NCBI Taxonomy" id="708113"/>
    <lineage>
        <taxon>Bacteria</taxon>
        <taxon>Pseudomonadati</taxon>
        <taxon>Pseudomonadota</taxon>
        <taxon>Alphaproteobacteria</taxon>
        <taxon>Hyphomicrobiales</taxon>
        <taxon>Terrihabitans</taxon>
    </lineage>
</organism>
<evidence type="ECO:0000313" key="2">
    <source>
        <dbReference type="EMBL" id="BCJ91477.1"/>
    </source>
</evidence>
<sequence>MITPTRSALAAICAFAAISGTAHASEADFLRRFHGSFAGNGQVRMEQGEAPHAITCRASGTATASSVNINGTCSAGMMSKAISASLRASGNGRYTGTFNGIKGSASLSGRRSGNSIVLAVSGSEPATMTISNSGSGISLSVVSNKEQMTSVRLARAGGSAGPQLASVSE</sequence>
<gene>
    <name evidence="2" type="ORF">IZ6_22120</name>
</gene>
<dbReference type="AlphaFoldDB" id="A0A6S6QU66"/>